<protein>
    <submittedName>
        <fullName evidence="2">Uncharacterized protein</fullName>
    </submittedName>
</protein>
<dbReference type="AlphaFoldDB" id="A0A6L5QNT0"/>
<dbReference type="Proteomes" id="UP000481037">
    <property type="component" value="Unassembled WGS sequence"/>
</dbReference>
<sequence length="174" mass="19173">MDDIDNPIRKPLICLVVVAAILWPAYLLFDSYTCWRNDSYRQHIPPEVEVAKLVDSGITWDVRGGCGAAIFELTAKAKEKLSVAGITALNDGVADVSNVNTRGRSGVWQETPYTVELISESDWAASLGCTWIRAELHSVIYAALRRAGSFYRRYKNGTVLVVPASGIVVYTFMG</sequence>
<evidence type="ECO:0000313" key="2">
    <source>
        <dbReference type="EMBL" id="MRX10932.1"/>
    </source>
</evidence>
<accession>A0A6L5QNT0</accession>
<evidence type="ECO:0000313" key="3">
    <source>
        <dbReference type="Proteomes" id="UP000481037"/>
    </source>
</evidence>
<reference evidence="2 3" key="1">
    <citation type="submission" date="2019-11" db="EMBL/GenBank/DDBJ databases">
        <title>Novel species isolated from a subtropical stream in China.</title>
        <authorList>
            <person name="Lu H."/>
        </authorList>
    </citation>
    <scope>NUCLEOTIDE SEQUENCE [LARGE SCALE GENOMIC DNA]</scope>
    <source>
        <strain evidence="2 3">FT25W</strain>
    </source>
</reference>
<feature type="transmembrane region" description="Helical" evidence="1">
    <location>
        <begin position="12"/>
        <end position="29"/>
    </location>
</feature>
<organism evidence="2 3">
    <name type="scientific">Duganella alba</name>
    <dbReference type="NCBI Taxonomy" id="2666081"/>
    <lineage>
        <taxon>Bacteria</taxon>
        <taxon>Pseudomonadati</taxon>
        <taxon>Pseudomonadota</taxon>
        <taxon>Betaproteobacteria</taxon>
        <taxon>Burkholderiales</taxon>
        <taxon>Oxalobacteraceae</taxon>
        <taxon>Telluria group</taxon>
        <taxon>Duganella</taxon>
    </lineage>
</organism>
<keyword evidence="3" id="KW-1185">Reference proteome</keyword>
<keyword evidence="1" id="KW-1133">Transmembrane helix</keyword>
<dbReference type="EMBL" id="WKJM01000026">
    <property type="protein sequence ID" value="MRX10932.1"/>
    <property type="molecule type" value="Genomic_DNA"/>
</dbReference>
<dbReference type="RefSeq" id="WP_154368825.1">
    <property type="nucleotide sequence ID" value="NZ_WKJM01000026.1"/>
</dbReference>
<gene>
    <name evidence="2" type="ORF">GJ697_24220</name>
</gene>
<name>A0A6L5QNT0_9BURK</name>
<evidence type="ECO:0000256" key="1">
    <source>
        <dbReference type="SAM" id="Phobius"/>
    </source>
</evidence>
<keyword evidence="1" id="KW-0472">Membrane</keyword>
<comment type="caution">
    <text evidence="2">The sequence shown here is derived from an EMBL/GenBank/DDBJ whole genome shotgun (WGS) entry which is preliminary data.</text>
</comment>
<keyword evidence="1" id="KW-0812">Transmembrane</keyword>
<proteinExistence type="predicted"/>